<dbReference type="PANTHER" id="PTHR20854">
    <property type="entry name" value="INOSITOL MONOPHOSPHATASE"/>
    <property type="match status" value="1"/>
</dbReference>
<name>A0ABW5GJK5_9PSEU</name>
<dbReference type="Gene3D" id="3.30.540.10">
    <property type="entry name" value="Fructose-1,6-Bisphosphatase, subunit A, domain 1"/>
    <property type="match status" value="1"/>
</dbReference>
<keyword evidence="2" id="KW-1185">Reference proteome</keyword>
<dbReference type="InterPro" id="IPR000760">
    <property type="entry name" value="Inositol_monophosphatase-like"/>
</dbReference>
<evidence type="ECO:0000313" key="2">
    <source>
        <dbReference type="Proteomes" id="UP001597419"/>
    </source>
</evidence>
<dbReference type="SUPFAM" id="SSF56655">
    <property type="entry name" value="Carbohydrate phosphatase"/>
    <property type="match status" value="1"/>
</dbReference>
<dbReference type="Gene3D" id="3.40.190.80">
    <property type="match status" value="1"/>
</dbReference>
<dbReference type="Proteomes" id="UP001597419">
    <property type="component" value="Unassembled WGS sequence"/>
</dbReference>
<dbReference type="PRINTS" id="PR00377">
    <property type="entry name" value="IMPHPHTASES"/>
</dbReference>
<sequence>MTTNALKPVIELVEALSADLPAHRPATPPRDLEELDALFHAVDDPLAARLRAGLAEIRPEAGWADDEFAPGGAGGEYWVVDALDGAVQFLQGLPQWCVTVSLVRDGEPVLAVLHSPSLRETYAAERGAGAWRDGRPITPSRKTSLDAAVVATSQPPFVTRQREAAARAGRALPEMLGRVVAVRNLGPTSWQLADVASGRLDLFWQYGSDAANLLGAALVAREAGALVTTCAGTPWTSTSDSFLAAPAALHPAAVEILTEFPADMRPNVAFGALNAPNATLGASNAPNATLGRSTASSDQAV</sequence>
<gene>
    <name evidence="1" type="ORF">ACFSYJ_20595</name>
</gene>
<comment type="caution">
    <text evidence="1">The sequence shown here is derived from an EMBL/GenBank/DDBJ whole genome shotgun (WGS) entry which is preliminary data.</text>
</comment>
<dbReference type="PANTHER" id="PTHR20854:SF4">
    <property type="entry name" value="INOSITOL-1-MONOPHOSPHATASE-RELATED"/>
    <property type="match status" value="1"/>
</dbReference>
<dbReference type="RefSeq" id="WP_345406567.1">
    <property type="nucleotide sequence ID" value="NZ_BAABHG010000020.1"/>
</dbReference>
<organism evidence="1 2">
    <name type="scientific">Amycolatopsis samaneae</name>
    <dbReference type="NCBI Taxonomy" id="664691"/>
    <lineage>
        <taxon>Bacteria</taxon>
        <taxon>Bacillati</taxon>
        <taxon>Actinomycetota</taxon>
        <taxon>Actinomycetes</taxon>
        <taxon>Pseudonocardiales</taxon>
        <taxon>Pseudonocardiaceae</taxon>
        <taxon>Amycolatopsis</taxon>
    </lineage>
</organism>
<reference evidence="2" key="1">
    <citation type="journal article" date="2019" name="Int. J. Syst. Evol. Microbiol.">
        <title>The Global Catalogue of Microorganisms (GCM) 10K type strain sequencing project: providing services to taxonomists for standard genome sequencing and annotation.</title>
        <authorList>
            <consortium name="The Broad Institute Genomics Platform"/>
            <consortium name="The Broad Institute Genome Sequencing Center for Infectious Disease"/>
            <person name="Wu L."/>
            <person name="Ma J."/>
        </authorList>
    </citation>
    <scope>NUCLEOTIDE SEQUENCE [LARGE SCALE GENOMIC DNA]</scope>
    <source>
        <strain evidence="2">CGMCC 4.7643</strain>
    </source>
</reference>
<dbReference type="Pfam" id="PF00459">
    <property type="entry name" value="Inositol_P"/>
    <property type="match status" value="1"/>
</dbReference>
<dbReference type="EMBL" id="JBHUKU010000009">
    <property type="protein sequence ID" value="MFD2461018.1"/>
    <property type="molecule type" value="Genomic_DNA"/>
</dbReference>
<dbReference type="CDD" id="cd01637">
    <property type="entry name" value="IMPase_like"/>
    <property type="match status" value="1"/>
</dbReference>
<protein>
    <submittedName>
        <fullName evidence="1">Inositol monophosphatase</fullName>
    </submittedName>
</protein>
<evidence type="ECO:0000313" key="1">
    <source>
        <dbReference type="EMBL" id="MFD2461018.1"/>
    </source>
</evidence>
<accession>A0ABW5GJK5</accession>
<proteinExistence type="predicted"/>